<name>A0ACC1Y5I4_MELAZ</name>
<organism evidence="1 2">
    <name type="scientific">Melia azedarach</name>
    <name type="common">Chinaberry tree</name>
    <dbReference type="NCBI Taxonomy" id="155640"/>
    <lineage>
        <taxon>Eukaryota</taxon>
        <taxon>Viridiplantae</taxon>
        <taxon>Streptophyta</taxon>
        <taxon>Embryophyta</taxon>
        <taxon>Tracheophyta</taxon>
        <taxon>Spermatophyta</taxon>
        <taxon>Magnoliopsida</taxon>
        <taxon>eudicotyledons</taxon>
        <taxon>Gunneridae</taxon>
        <taxon>Pentapetalae</taxon>
        <taxon>rosids</taxon>
        <taxon>malvids</taxon>
        <taxon>Sapindales</taxon>
        <taxon>Meliaceae</taxon>
        <taxon>Melia</taxon>
    </lineage>
</organism>
<accession>A0ACC1Y5I4</accession>
<dbReference type="EMBL" id="CM051398">
    <property type="protein sequence ID" value="KAJ4719001.1"/>
    <property type="molecule type" value="Genomic_DNA"/>
</dbReference>
<dbReference type="Proteomes" id="UP001164539">
    <property type="component" value="Chromosome 5"/>
</dbReference>
<protein>
    <submittedName>
        <fullName evidence="1">Nucleotide-binding site leucine-rich repeat protein</fullName>
    </submittedName>
</protein>
<reference evidence="1 2" key="1">
    <citation type="journal article" date="2023" name="Science">
        <title>Complex scaffold remodeling in plant triterpene biosynthesis.</title>
        <authorList>
            <person name="De La Pena R."/>
            <person name="Hodgson H."/>
            <person name="Liu J.C."/>
            <person name="Stephenson M.J."/>
            <person name="Martin A.C."/>
            <person name="Owen C."/>
            <person name="Harkess A."/>
            <person name="Leebens-Mack J."/>
            <person name="Jimenez L.E."/>
            <person name="Osbourn A."/>
            <person name="Sattely E.S."/>
        </authorList>
    </citation>
    <scope>NUCLEOTIDE SEQUENCE [LARGE SCALE GENOMIC DNA]</scope>
    <source>
        <strain evidence="2">cv. JPN11</strain>
        <tissue evidence="1">Leaf</tissue>
    </source>
</reference>
<keyword evidence="2" id="KW-1185">Reference proteome</keyword>
<proteinExistence type="predicted"/>
<sequence length="154" mass="17361">MIQDILASDLGLKFGQNESKFDRARRLHNRLKKGKRQVLVILDNIWAKPDLEAIGVPYRDNRKESALCIGDYKEINGDDQGMYKILLTSRKKSLTDFQTTAEKVGKCAGLPLAIATIANALQNKSMQAWEDGLDKLRMSNPRSLPEMDERVVSV</sequence>
<comment type="caution">
    <text evidence="1">The sequence shown here is derived from an EMBL/GenBank/DDBJ whole genome shotgun (WGS) entry which is preliminary data.</text>
</comment>
<evidence type="ECO:0000313" key="2">
    <source>
        <dbReference type="Proteomes" id="UP001164539"/>
    </source>
</evidence>
<evidence type="ECO:0000313" key="1">
    <source>
        <dbReference type="EMBL" id="KAJ4719001.1"/>
    </source>
</evidence>
<gene>
    <name evidence="1" type="ORF">OWV82_010622</name>
</gene>